<dbReference type="PANTHER" id="PTHR39535:SF2">
    <property type="entry name" value="HTTM DOMAIN-CONTAINING PROTEIN"/>
    <property type="match status" value="1"/>
</dbReference>
<dbReference type="GO" id="GO:0012505">
    <property type="term" value="C:endomembrane system"/>
    <property type="evidence" value="ECO:0007669"/>
    <property type="project" value="UniProtKB-SubCell"/>
</dbReference>
<dbReference type="KEGG" id="pko:PKOR_04720"/>
<sequence>MKYLELYLRKVFTVDLRALAVMRIWLAGIVLIDLAIRATDIEAHYSNLGVLPLHVLHRHVWLPQFFSLHALSGLWQFQLVLFIVAAIFAFCMLLGYKTRISTIATWLLLLSLQNRNPLIAQGGDDLLRMLLFWGIFLPWGRFYSADAVQARKQGIVHQQTNHFSTATMAYVLQVGLVYFCTALLKDSPEWHTEGTALYYALSLDQILMPVGRLIYPYPELLRVLTLAAYYTELLLPFLLLIPFFNNFFRMVVVLVLVGFHIGISLTLFVGLFYLINIASVAGLLPTPAMNWIDRRLLGSFRKPHLGQFKHVFSRFETPVSILVQTKWQKPLFPKHLLSPMRNGFVAVALFYCIWWNLSGTNLSIHKLPDQSRWFGYLLRLDQHWGMFSPVVFKDDGWYVLEGYTANGVNIDLNQQGKEVNYSKPASVVSLFKNDRWRKYSENYLFIHNAYMRPYYCNYLVRRWNEDHPHQPIKQLEVIYMKEPSLPNYELAVPTREVLCTCANLPE</sequence>
<dbReference type="SMART" id="SM00752">
    <property type="entry name" value="HTTM"/>
    <property type="match status" value="1"/>
</dbReference>
<dbReference type="HOGENOM" id="CLU_022162_0_0_10"/>
<keyword evidence="8" id="KW-1185">Reference proteome</keyword>
<feature type="transmembrane region" description="Helical" evidence="5">
    <location>
        <begin position="251"/>
        <end position="275"/>
    </location>
</feature>
<keyword evidence="4 5" id="KW-0472">Membrane</keyword>
<protein>
    <submittedName>
        <fullName evidence="7">HTTM domain-containing protein</fullName>
    </submittedName>
</protein>
<feature type="transmembrane region" description="Helical" evidence="5">
    <location>
        <begin position="163"/>
        <end position="184"/>
    </location>
</feature>
<feature type="transmembrane region" description="Helical" evidence="5">
    <location>
        <begin position="227"/>
        <end position="244"/>
    </location>
</feature>
<evidence type="ECO:0000256" key="3">
    <source>
        <dbReference type="ARBA" id="ARBA00022989"/>
    </source>
</evidence>
<dbReference type="AlphaFoldDB" id="A0A0E3ZCN8"/>
<reference evidence="7 8" key="1">
    <citation type="journal article" date="2015" name="Sci. Rep.">
        <title>Unraveling adaptation of Pontibacter korlensis to radiation and infertility in desert through complete genome and comparative transcriptomic analysis.</title>
        <authorList>
            <person name="Dai J."/>
            <person name="Dai W."/>
            <person name="Qiu C."/>
            <person name="Yang Z."/>
            <person name="Zhang Y."/>
            <person name="Zhou M."/>
            <person name="Zhang L."/>
            <person name="Fang C."/>
            <person name="Gao Q."/>
            <person name="Yang Q."/>
            <person name="Li X."/>
            <person name="Wang Z."/>
            <person name="Wang Z."/>
            <person name="Jia Z."/>
            <person name="Chen X."/>
        </authorList>
    </citation>
    <scope>NUCLEOTIDE SEQUENCE [LARGE SCALE GENOMIC DNA]</scope>
    <source>
        <strain evidence="7 8">X14-1T</strain>
    </source>
</reference>
<dbReference type="EMBL" id="CP009621">
    <property type="protein sequence ID" value="AKD02554.1"/>
    <property type="molecule type" value="Genomic_DNA"/>
</dbReference>
<name>A0A0E3ZCN8_9BACT</name>
<dbReference type="PATRIC" id="fig|400092.3.peg.1056"/>
<dbReference type="InterPro" id="IPR052964">
    <property type="entry name" value="Sporulation_signal_mat"/>
</dbReference>
<dbReference type="OrthoDB" id="128729at2"/>
<feature type="domain" description="HTTM-like" evidence="6">
    <location>
        <begin position="11"/>
        <end position="288"/>
    </location>
</feature>
<evidence type="ECO:0000313" key="8">
    <source>
        <dbReference type="Proteomes" id="UP000033109"/>
    </source>
</evidence>
<evidence type="ECO:0000259" key="6">
    <source>
        <dbReference type="SMART" id="SM00752"/>
    </source>
</evidence>
<gene>
    <name evidence="7" type="ORF">PKOR_04720</name>
</gene>
<organism evidence="7 8">
    <name type="scientific">Pontibacter korlensis</name>
    <dbReference type="NCBI Taxonomy" id="400092"/>
    <lineage>
        <taxon>Bacteria</taxon>
        <taxon>Pseudomonadati</taxon>
        <taxon>Bacteroidota</taxon>
        <taxon>Cytophagia</taxon>
        <taxon>Cytophagales</taxon>
        <taxon>Hymenobacteraceae</taxon>
        <taxon>Pontibacter</taxon>
    </lineage>
</organism>
<keyword evidence="2 5" id="KW-0812">Transmembrane</keyword>
<evidence type="ECO:0000313" key="7">
    <source>
        <dbReference type="EMBL" id="AKD02554.1"/>
    </source>
</evidence>
<dbReference type="InterPro" id="IPR011020">
    <property type="entry name" value="HTTM-like"/>
</dbReference>
<proteinExistence type="predicted"/>
<feature type="transmembrane region" description="Helical" evidence="5">
    <location>
        <begin position="20"/>
        <end position="38"/>
    </location>
</feature>
<evidence type="ECO:0000256" key="4">
    <source>
        <dbReference type="ARBA" id="ARBA00023136"/>
    </source>
</evidence>
<comment type="subcellular location">
    <subcellularLocation>
        <location evidence="1">Endomembrane system</location>
        <topology evidence="1">Multi-pass membrane protein</topology>
    </subcellularLocation>
</comment>
<evidence type="ECO:0000256" key="1">
    <source>
        <dbReference type="ARBA" id="ARBA00004127"/>
    </source>
</evidence>
<dbReference type="RefSeq" id="WP_046309435.1">
    <property type="nucleotide sequence ID" value="NZ_CBCSCY010000092.1"/>
</dbReference>
<evidence type="ECO:0000256" key="5">
    <source>
        <dbReference type="SAM" id="Phobius"/>
    </source>
</evidence>
<feature type="transmembrane region" description="Helical" evidence="5">
    <location>
        <begin position="75"/>
        <end position="96"/>
    </location>
</feature>
<dbReference type="Proteomes" id="UP000033109">
    <property type="component" value="Chromosome"/>
</dbReference>
<dbReference type="PANTHER" id="PTHR39535">
    <property type="entry name" value="SPORULATION-DELAYING PROTEIN SDPB"/>
    <property type="match status" value="1"/>
</dbReference>
<accession>A0A0E3ZCN8</accession>
<keyword evidence="3 5" id="KW-1133">Transmembrane helix</keyword>
<evidence type="ECO:0000256" key="2">
    <source>
        <dbReference type="ARBA" id="ARBA00022692"/>
    </source>
</evidence>
<dbReference type="STRING" id="400092.PKOR_04720"/>